<keyword evidence="3" id="KW-1185">Reference proteome</keyword>
<gene>
    <name evidence="2" type="ORF">QYE76_062241</name>
</gene>
<dbReference type="EMBL" id="JAUUTY010000004">
    <property type="protein sequence ID" value="KAK1644436.1"/>
    <property type="molecule type" value="Genomic_DNA"/>
</dbReference>
<reference evidence="2" key="1">
    <citation type="submission" date="2023-07" db="EMBL/GenBank/DDBJ databases">
        <title>A chromosome-level genome assembly of Lolium multiflorum.</title>
        <authorList>
            <person name="Chen Y."/>
            <person name="Copetti D."/>
            <person name="Kolliker R."/>
            <person name="Studer B."/>
        </authorList>
    </citation>
    <scope>NUCLEOTIDE SEQUENCE</scope>
    <source>
        <strain evidence="2">02402/16</strain>
        <tissue evidence="2">Leaf</tissue>
    </source>
</reference>
<evidence type="ECO:0000313" key="3">
    <source>
        <dbReference type="Proteomes" id="UP001231189"/>
    </source>
</evidence>
<accession>A0AAD8S2B6</accession>
<evidence type="ECO:0000313" key="2">
    <source>
        <dbReference type="EMBL" id="KAK1644436.1"/>
    </source>
</evidence>
<dbReference type="PANTHER" id="PTHR33223:SF8">
    <property type="entry name" value="OS04G0172440 PROTEIN"/>
    <property type="match status" value="1"/>
</dbReference>
<organism evidence="2 3">
    <name type="scientific">Lolium multiflorum</name>
    <name type="common">Italian ryegrass</name>
    <name type="synonym">Lolium perenne subsp. multiflorum</name>
    <dbReference type="NCBI Taxonomy" id="4521"/>
    <lineage>
        <taxon>Eukaryota</taxon>
        <taxon>Viridiplantae</taxon>
        <taxon>Streptophyta</taxon>
        <taxon>Embryophyta</taxon>
        <taxon>Tracheophyta</taxon>
        <taxon>Spermatophyta</taxon>
        <taxon>Magnoliopsida</taxon>
        <taxon>Liliopsida</taxon>
        <taxon>Poales</taxon>
        <taxon>Poaceae</taxon>
        <taxon>BOP clade</taxon>
        <taxon>Pooideae</taxon>
        <taxon>Poodae</taxon>
        <taxon>Poeae</taxon>
        <taxon>Poeae Chloroplast Group 2 (Poeae type)</taxon>
        <taxon>Loliodinae</taxon>
        <taxon>Loliinae</taxon>
        <taxon>Lolium</taxon>
    </lineage>
</organism>
<feature type="domain" description="Retrotransposon gag" evidence="1">
    <location>
        <begin position="133"/>
        <end position="224"/>
    </location>
</feature>
<dbReference type="AlphaFoldDB" id="A0AAD8S2B6"/>
<dbReference type="PANTHER" id="PTHR33223">
    <property type="entry name" value="CCHC-TYPE DOMAIN-CONTAINING PROTEIN"/>
    <property type="match status" value="1"/>
</dbReference>
<proteinExistence type="predicted"/>
<dbReference type="InterPro" id="IPR005162">
    <property type="entry name" value="Retrotrans_gag_dom"/>
</dbReference>
<evidence type="ECO:0000259" key="1">
    <source>
        <dbReference type="Pfam" id="PF03732"/>
    </source>
</evidence>
<sequence length="297" mass="33517">MAEDTPVTYEDLPDELKKKHDEIKATLEAELIGSFHRTRSHGVRWKGFTPEGALDGVDLSAPSEERTRSLRQEINYMVAHSLHRHSESLVNTLERVALRVVQEIMSHRSIEHVSRYLAQLGTISASDELRVRFFAQSLTGSAFGWYTSLPPNSIRTWKQLEEQFHEQYHSEASDVGIADLAQVRQKRGETVSEYVQRFRTIRNRCFSAHISEKEAVELAVVGLSSSIKDVASQAHHPSLAHMVQKLSAYEQRHPDVYQDKFKRTVTLVEADEDEGAAGDREVAVAEWTRGGPVTANG</sequence>
<name>A0AAD8S2B6_LOLMU</name>
<dbReference type="Pfam" id="PF03732">
    <property type="entry name" value="Retrotrans_gag"/>
    <property type="match status" value="1"/>
</dbReference>
<dbReference type="Proteomes" id="UP001231189">
    <property type="component" value="Unassembled WGS sequence"/>
</dbReference>
<protein>
    <recommendedName>
        <fullName evidence="1">Retrotransposon gag domain-containing protein</fullName>
    </recommendedName>
</protein>
<comment type="caution">
    <text evidence="2">The sequence shown here is derived from an EMBL/GenBank/DDBJ whole genome shotgun (WGS) entry which is preliminary data.</text>
</comment>